<name>A0A835RWK4_VANPL</name>
<keyword evidence="3" id="KW-1185">Reference proteome</keyword>
<dbReference type="OrthoDB" id="1913277at2759"/>
<dbReference type="SUPFAM" id="SSF54529">
    <property type="entry name" value="Mitochondrial glycoprotein MAM33-like"/>
    <property type="match status" value="1"/>
</dbReference>
<reference evidence="2 3" key="1">
    <citation type="journal article" date="2020" name="Nat. Food">
        <title>A phased Vanilla planifolia genome enables genetic improvement of flavour and production.</title>
        <authorList>
            <person name="Hasing T."/>
            <person name="Tang H."/>
            <person name="Brym M."/>
            <person name="Khazi F."/>
            <person name="Huang T."/>
            <person name="Chambers A.H."/>
        </authorList>
    </citation>
    <scope>NUCLEOTIDE SEQUENCE [LARGE SCALE GENOMIC DNA]</scope>
    <source>
        <tissue evidence="2">Leaf</tissue>
    </source>
</reference>
<comment type="caution">
    <text evidence="2">The sequence shown here is derived from an EMBL/GenBank/DDBJ whole genome shotgun (WGS) entry which is preliminary data.</text>
</comment>
<organism evidence="2 3">
    <name type="scientific">Vanilla planifolia</name>
    <name type="common">Vanilla</name>
    <dbReference type="NCBI Taxonomy" id="51239"/>
    <lineage>
        <taxon>Eukaryota</taxon>
        <taxon>Viridiplantae</taxon>
        <taxon>Streptophyta</taxon>
        <taxon>Embryophyta</taxon>
        <taxon>Tracheophyta</taxon>
        <taxon>Spermatophyta</taxon>
        <taxon>Magnoliopsida</taxon>
        <taxon>Liliopsida</taxon>
        <taxon>Asparagales</taxon>
        <taxon>Orchidaceae</taxon>
        <taxon>Vanilloideae</taxon>
        <taxon>Vanilleae</taxon>
        <taxon>Vanilla</taxon>
    </lineage>
</organism>
<evidence type="ECO:0000313" key="2">
    <source>
        <dbReference type="EMBL" id="KAG0496919.1"/>
    </source>
</evidence>
<protein>
    <recommendedName>
        <fullName evidence="4">Mitochondrial glycoprotein</fullName>
    </recommendedName>
</protein>
<evidence type="ECO:0000256" key="1">
    <source>
        <dbReference type="SAM" id="MobiDB-lite"/>
    </source>
</evidence>
<sequence>MAMAASPVIHRVVVSASRASLGFYRQNQRSHRFATLHHAFKRGILSIGGERKPRPSFVAHARPYSTRGKEQSVDSGLIRIIQSEIKVAEEESREAESIPKSFPFEIQDVEGTNVVTLRRKYLNESIEVVVSMPGIEEPEINEEEDDAEENQVGDDNANQPTIPLIVNISKGKSLNLEFCCSAYADEVVIDGLSIKGNKESDDDDMLAYEGPDFNDLDENLQKAFHKFLEIRGISPAITNFLYEYMVSKDDREYLIWLQNLKQFVEK</sequence>
<feature type="compositionally biased region" description="Acidic residues" evidence="1">
    <location>
        <begin position="136"/>
        <end position="152"/>
    </location>
</feature>
<evidence type="ECO:0000313" key="3">
    <source>
        <dbReference type="Proteomes" id="UP000636800"/>
    </source>
</evidence>
<dbReference type="PANTHER" id="PTHR10826:SF41">
    <property type="entry name" value="MITOCHONDRIAL GLYCOPROTEIN FAMILY PROTEIN"/>
    <property type="match status" value="1"/>
</dbReference>
<dbReference type="InterPro" id="IPR003428">
    <property type="entry name" value="MAM33"/>
</dbReference>
<feature type="region of interest" description="Disordered" evidence="1">
    <location>
        <begin position="135"/>
        <end position="159"/>
    </location>
</feature>
<dbReference type="AlphaFoldDB" id="A0A835RWK4"/>
<dbReference type="Gene3D" id="3.10.280.10">
    <property type="entry name" value="Mitochondrial glycoprotein"/>
    <property type="match status" value="1"/>
</dbReference>
<dbReference type="Proteomes" id="UP000636800">
    <property type="component" value="Chromosome 1"/>
</dbReference>
<dbReference type="Pfam" id="PF02330">
    <property type="entry name" value="MAM33"/>
    <property type="match status" value="1"/>
</dbReference>
<dbReference type="GO" id="GO:0005759">
    <property type="term" value="C:mitochondrial matrix"/>
    <property type="evidence" value="ECO:0007669"/>
    <property type="project" value="InterPro"/>
</dbReference>
<dbReference type="InterPro" id="IPR036561">
    <property type="entry name" value="MAM33_sf"/>
</dbReference>
<gene>
    <name evidence="2" type="ORF">HPP92_001610</name>
</gene>
<dbReference type="EMBL" id="JADCNL010000001">
    <property type="protein sequence ID" value="KAG0496919.1"/>
    <property type="molecule type" value="Genomic_DNA"/>
</dbReference>
<proteinExistence type="predicted"/>
<evidence type="ECO:0008006" key="4">
    <source>
        <dbReference type="Google" id="ProtNLM"/>
    </source>
</evidence>
<dbReference type="PANTHER" id="PTHR10826">
    <property type="entry name" value="COMPLEMENT COMPONENT 1"/>
    <property type="match status" value="1"/>
</dbReference>
<accession>A0A835RWK4</accession>